<keyword evidence="4" id="KW-1185">Reference proteome</keyword>
<feature type="domain" description="Anti-sigma factor NepR" evidence="2">
    <location>
        <begin position="34"/>
        <end position="62"/>
    </location>
</feature>
<dbReference type="InterPro" id="IPR041649">
    <property type="entry name" value="NepR"/>
</dbReference>
<feature type="region of interest" description="Disordered" evidence="1">
    <location>
        <begin position="1"/>
        <end position="32"/>
    </location>
</feature>
<protein>
    <recommendedName>
        <fullName evidence="2">Anti-sigma factor NepR domain-containing protein</fullName>
    </recommendedName>
</protein>
<feature type="compositionally biased region" description="Polar residues" evidence="1">
    <location>
        <begin position="7"/>
        <end position="17"/>
    </location>
</feature>
<evidence type="ECO:0000313" key="3">
    <source>
        <dbReference type="EMBL" id="MBU3077135.1"/>
    </source>
</evidence>
<evidence type="ECO:0000256" key="1">
    <source>
        <dbReference type="SAM" id="MobiDB-lite"/>
    </source>
</evidence>
<gene>
    <name evidence="3" type="ORF">KOF26_04580</name>
</gene>
<comment type="caution">
    <text evidence="3">The sequence shown here is derived from an EMBL/GenBank/DDBJ whole genome shotgun (WGS) entry which is preliminary data.</text>
</comment>
<name>A0ABS6BFS0_9SPHN</name>
<dbReference type="Pfam" id="PF18557">
    <property type="entry name" value="NepR"/>
    <property type="match status" value="1"/>
</dbReference>
<sequence length="62" mass="6735">MGRTGLSEISSKATGKTNKPRRAFKNGRPSEAGVGSVLRTIYDQTVKETVPQEMLDLLGKLD</sequence>
<accession>A0ABS6BFS0</accession>
<evidence type="ECO:0000313" key="4">
    <source>
        <dbReference type="Proteomes" id="UP000776276"/>
    </source>
</evidence>
<dbReference type="Proteomes" id="UP000776276">
    <property type="component" value="Unassembled WGS sequence"/>
</dbReference>
<evidence type="ECO:0000259" key="2">
    <source>
        <dbReference type="Pfam" id="PF18557"/>
    </source>
</evidence>
<dbReference type="EMBL" id="JAHKRT010000002">
    <property type="protein sequence ID" value="MBU3077135.1"/>
    <property type="molecule type" value="Genomic_DNA"/>
</dbReference>
<proteinExistence type="predicted"/>
<organism evidence="3 4">
    <name type="scientific">Sphingomonas quercus</name>
    <dbReference type="NCBI Taxonomy" id="2842451"/>
    <lineage>
        <taxon>Bacteria</taxon>
        <taxon>Pseudomonadati</taxon>
        <taxon>Pseudomonadota</taxon>
        <taxon>Alphaproteobacteria</taxon>
        <taxon>Sphingomonadales</taxon>
        <taxon>Sphingomonadaceae</taxon>
        <taxon>Sphingomonas</taxon>
    </lineage>
</organism>
<reference evidence="3 4" key="1">
    <citation type="submission" date="2021-06" db="EMBL/GenBank/DDBJ databases">
        <title>Sphingomonas sp. XMGL2, whole genome shotgun sequencing project.</title>
        <authorList>
            <person name="Zhao G."/>
            <person name="Shen L."/>
        </authorList>
    </citation>
    <scope>NUCLEOTIDE SEQUENCE [LARGE SCALE GENOMIC DNA]</scope>
    <source>
        <strain evidence="3 4">XMGL2</strain>
    </source>
</reference>